<keyword evidence="2" id="KW-1185">Reference proteome</keyword>
<dbReference type="Proteomes" id="UP000267500">
    <property type="component" value="Segment"/>
</dbReference>
<evidence type="ECO:0000313" key="2">
    <source>
        <dbReference type="Proteomes" id="UP000267500"/>
    </source>
</evidence>
<organism evidence="1 2">
    <name type="scientific">Acinetobacter phage vB_AbaM_B09_Aci01-1</name>
    <dbReference type="NCBI Taxonomy" id="2315466"/>
    <lineage>
        <taxon>Viruses</taxon>
        <taxon>Duplodnaviria</taxon>
        <taxon>Heunggongvirae</taxon>
        <taxon>Uroviricota</taxon>
        <taxon>Caudoviricetes</taxon>
        <taxon>Saclayvirus</taxon>
        <taxon>Saclayvirus Aci011</taxon>
    </lineage>
</organism>
<proteinExistence type="predicted"/>
<protein>
    <submittedName>
        <fullName evidence="1">Uncharacterized protein</fullName>
    </submittedName>
</protein>
<dbReference type="EMBL" id="MH800198">
    <property type="protein sequence ID" value="AYD85614.1"/>
    <property type="molecule type" value="Genomic_DNA"/>
</dbReference>
<evidence type="ECO:0000313" key="1">
    <source>
        <dbReference type="EMBL" id="AYD85614.1"/>
    </source>
</evidence>
<reference evidence="1 2" key="1">
    <citation type="submission" date="2018-08" db="EMBL/GenBank/DDBJ databases">
        <title>Complete genome sequence of five Acinetobacter baumannii phages from Abidjan, Cote d'Ivoire.</title>
        <authorList>
            <person name="Essoh C."/>
            <person name="Vernadet J.-P."/>
            <person name="Vergnaud G."/>
            <person name="Resch G."/>
            <person name="Pourcel C."/>
        </authorList>
    </citation>
    <scope>NUCLEOTIDE SEQUENCE [LARGE SCALE GENOMIC DNA]</scope>
</reference>
<name>A0A386KKJ3_9CAUD</name>
<accession>A0A386KKJ3</accession>
<sequence length="118" mass="13457">MLLGQATWDKEMTTLNQAVNGELVKGIIALSQIIRETDFFMDDIGNRFTLQMTGDDDIDGNDEYALHDYENGILGYIIESDMMDYTVDCTKNITKVRICGLWLLPYKHVPVKLQYATV</sequence>
<gene>
    <name evidence="1" type="ORF">Aci011_002</name>
</gene>